<accession>E0W219</accession>
<dbReference type="FunFam" id="3.40.630.30:FF:000060">
    <property type="entry name" value="Alpha-tubulin N-acetyltransferase 1"/>
    <property type="match status" value="1"/>
</dbReference>
<feature type="binding site" evidence="5">
    <location>
        <begin position="122"/>
        <end position="135"/>
    </location>
    <ligand>
        <name>acetyl-CoA</name>
        <dbReference type="ChEBI" id="CHEBI:57288"/>
    </ligand>
</feature>
<dbReference type="GO" id="GO:0048666">
    <property type="term" value="P:neuron development"/>
    <property type="evidence" value="ECO:0007669"/>
    <property type="project" value="UniProtKB-UniRule"/>
</dbReference>
<dbReference type="PROSITE" id="PS51730">
    <property type="entry name" value="GNAT_ATAT"/>
    <property type="match status" value="1"/>
</dbReference>
<keyword evidence="2 5" id="KW-0012">Acyltransferase</keyword>
<dbReference type="FunCoup" id="E0W219">
    <property type="interactions" value="6"/>
</dbReference>
<reference evidence="8" key="3">
    <citation type="submission" date="2021-02" db="UniProtKB">
        <authorList>
            <consortium name="EnsemblMetazoa"/>
        </authorList>
    </citation>
    <scope>IDENTIFICATION</scope>
    <source>
        <strain evidence="8">USDA</strain>
    </source>
</reference>
<evidence type="ECO:0000256" key="4">
    <source>
        <dbReference type="ARBA" id="ARBA00066570"/>
    </source>
</evidence>
<dbReference type="InterPro" id="IPR007965">
    <property type="entry name" value="GNAT_ATAT"/>
</dbReference>
<dbReference type="AlphaFoldDB" id="E0W219"/>
<dbReference type="InParanoid" id="E0W219"/>
<dbReference type="GO" id="GO:0019799">
    <property type="term" value="F:tubulin N-acetyltransferase activity"/>
    <property type="evidence" value="ECO:0007669"/>
    <property type="project" value="UniProtKB-UniRule"/>
</dbReference>
<dbReference type="eggNOG" id="KOG4601">
    <property type="taxonomic scope" value="Eukaryota"/>
</dbReference>
<dbReference type="RefSeq" id="XP_002432351.1">
    <property type="nucleotide sequence ID" value="XM_002432306.1"/>
</dbReference>
<dbReference type="STRING" id="121224.E0W219"/>
<dbReference type="EMBL" id="AAZO01007075">
    <property type="status" value="NOT_ANNOTATED_CDS"/>
    <property type="molecule type" value="Genomic_DNA"/>
</dbReference>
<feature type="site" description="Crucial for catalytic activity" evidence="5">
    <location>
        <position position="56"/>
    </location>
</feature>
<gene>
    <name evidence="8" type="primary">8232360</name>
    <name evidence="7" type="ORF">Phum_PHUM581120</name>
</gene>
<keyword evidence="1 5" id="KW-0808">Transferase</keyword>
<evidence type="ECO:0000313" key="7">
    <source>
        <dbReference type="EMBL" id="EEB19613.1"/>
    </source>
</evidence>
<comment type="similarity">
    <text evidence="5">Belongs to the acetyltransferase ATAT1 family.</text>
</comment>
<dbReference type="CDD" id="cd04301">
    <property type="entry name" value="NAT_SF"/>
    <property type="match status" value="1"/>
</dbReference>
<feature type="domain" description="N-acetyltransferase" evidence="6">
    <location>
        <begin position="1"/>
        <end position="188"/>
    </location>
</feature>
<keyword evidence="9" id="KW-1185">Reference proteome</keyword>
<dbReference type="Proteomes" id="UP000009046">
    <property type="component" value="Unassembled WGS sequence"/>
</dbReference>
<comment type="function">
    <text evidence="5">Specifically acetylates 'Lys-40' in alpha-tubulin on the lumenal side of microtubules. Promotes microtubule destabilization and accelerates microtubule dynamics; this activity may be independent of acetylation activity. Acetylates alpha-tubulin with a slow enzymatic rate, due to a catalytic site that is not optimized for acetyl transfer. Enters the microtubule through each end and diffuses quickly throughout the lumen of microtubules. Acetylates only long/old microtubules because of its slow acetylation rate since it does not have time to act on dynamically unstable microtubules before the enzyme is released.</text>
</comment>
<dbReference type="HAMAP" id="MF_03130">
    <property type="entry name" value="mec17"/>
    <property type="match status" value="1"/>
</dbReference>
<dbReference type="Pfam" id="PF05301">
    <property type="entry name" value="Acetyltransf_16"/>
    <property type="match status" value="1"/>
</dbReference>
<dbReference type="CTD" id="8232360"/>
<dbReference type="GO" id="GO:0070507">
    <property type="term" value="P:regulation of microtubule cytoskeleton organization"/>
    <property type="evidence" value="ECO:0007669"/>
    <property type="project" value="UniProtKB-UniRule"/>
</dbReference>
<reference evidence="7" key="1">
    <citation type="submission" date="2007-04" db="EMBL/GenBank/DDBJ databases">
        <title>Annotation of Pediculus humanus corporis strain USDA.</title>
        <authorList>
            <person name="Kirkness E."/>
            <person name="Hannick L."/>
            <person name="Hass B."/>
            <person name="Bruggner R."/>
            <person name="Lawson D."/>
            <person name="Bidwell S."/>
            <person name="Joardar V."/>
            <person name="Caler E."/>
            <person name="Walenz B."/>
            <person name="Inman J."/>
            <person name="Schobel S."/>
            <person name="Galinsky K."/>
            <person name="Amedeo P."/>
            <person name="Strausberg R."/>
        </authorList>
    </citation>
    <scope>NUCLEOTIDE SEQUENCE</scope>
    <source>
        <strain evidence="7">USDA</strain>
    </source>
</reference>
<dbReference type="EMBL" id="DS235873">
    <property type="protein sequence ID" value="EEB19613.1"/>
    <property type="molecule type" value="Genomic_DNA"/>
</dbReference>
<name>E0W219_PEDHC</name>
<evidence type="ECO:0000313" key="8">
    <source>
        <dbReference type="EnsemblMetazoa" id="PHUM581120-PA"/>
    </source>
</evidence>
<dbReference type="KEGG" id="phu:Phum_PHUM581120"/>
<dbReference type="GO" id="GO:0005874">
    <property type="term" value="C:microtubule"/>
    <property type="evidence" value="ECO:0007669"/>
    <property type="project" value="InterPro"/>
</dbReference>
<proteinExistence type="inferred from homology"/>
<evidence type="ECO:0000259" key="6">
    <source>
        <dbReference type="PROSITE" id="PS51730"/>
    </source>
</evidence>
<dbReference type="HOGENOM" id="CLU_025013_2_1_1"/>
<organism>
    <name type="scientific">Pediculus humanus subsp. corporis</name>
    <name type="common">Body louse</name>
    <dbReference type="NCBI Taxonomy" id="121224"/>
    <lineage>
        <taxon>Eukaryota</taxon>
        <taxon>Metazoa</taxon>
        <taxon>Ecdysozoa</taxon>
        <taxon>Arthropoda</taxon>
        <taxon>Hexapoda</taxon>
        <taxon>Insecta</taxon>
        <taxon>Pterygota</taxon>
        <taxon>Neoptera</taxon>
        <taxon>Paraneoptera</taxon>
        <taxon>Psocodea</taxon>
        <taxon>Troctomorpha</taxon>
        <taxon>Phthiraptera</taxon>
        <taxon>Anoplura</taxon>
        <taxon>Pediculidae</taxon>
        <taxon>Pediculus</taxon>
    </lineage>
</organism>
<feature type="binding site" evidence="5">
    <location>
        <begin position="158"/>
        <end position="167"/>
    </location>
    <ligand>
        <name>acetyl-CoA</name>
        <dbReference type="ChEBI" id="CHEBI:57288"/>
    </ligand>
</feature>
<dbReference type="OMA" id="FFIGRHP"/>
<dbReference type="EC" id="2.3.1.108" evidence="4 5"/>
<dbReference type="Gene3D" id="3.40.630.30">
    <property type="match status" value="1"/>
</dbReference>
<protein>
    <recommendedName>
        <fullName evidence="4 5">Alpha-tubulin N-acetyltransferase</fullName>
        <shortName evidence="5">Alpha-TAT</shortName>
        <shortName evidence="5">TAT</shortName>
        <ecNumber evidence="4 5">2.3.1.108</ecNumber>
    </recommendedName>
    <alternativeName>
        <fullName evidence="5">Acetyltransferase mec-17 homolog</fullName>
    </alternativeName>
</protein>
<dbReference type="InterPro" id="IPR038746">
    <property type="entry name" value="Atat"/>
</dbReference>
<reference evidence="7" key="2">
    <citation type="submission" date="2007-04" db="EMBL/GenBank/DDBJ databases">
        <title>The genome of the human body louse.</title>
        <authorList>
            <consortium name="The Human Body Louse Genome Consortium"/>
            <person name="Kirkness E."/>
            <person name="Walenz B."/>
            <person name="Hass B."/>
            <person name="Bruggner R."/>
            <person name="Strausberg R."/>
        </authorList>
    </citation>
    <scope>NUCLEOTIDE SEQUENCE</scope>
    <source>
        <strain evidence="7">USDA</strain>
    </source>
</reference>
<dbReference type="PANTHER" id="PTHR12327">
    <property type="entry name" value="ALPHA-TUBULIN N-ACETYLTRANSFERASE 1"/>
    <property type="match status" value="1"/>
</dbReference>
<evidence type="ECO:0000256" key="1">
    <source>
        <dbReference type="ARBA" id="ARBA00022679"/>
    </source>
</evidence>
<dbReference type="PANTHER" id="PTHR12327:SF0">
    <property type="entry name" value="ALPHA-TUBULIN N-ACETYLTRANSFERASE 1"/>
    <property type="match status" value="1"/>
</dbReference>
<comment type="catalytic activity">
    <reaction evidence="3 5">
        <text>L-lysyl-[alpha-tubulin] + acetyl-CoA = N(6)-acetyl-L-lysyl-[alpha-tubulin] + CoA + H(+)</text>
        <dbReference type="Rhea" id="RHEA:15277"/>
        <dbReference type="Rhea" id="RHEA-COMP:11278"/>
        <dbReference type="Rhea" id="RHEA-COMP:11279"/>
        <dbReference type="ChEBI" id="CHEBI:15378"/>
        <dbReference type="ChEBI" id="CHEBI:29969"/>
        <dbReference type="ChEBI" id="CHEBI:57287"/>
        <dbReference type="ChEBI" id="CHEBI:57288"/>
        <dbReference type="ChEBI" id="CHEBI:61930"/>
        <dbReference type="EC" id="2.3.1.108"/>
    </reaction>
</comment>
<sequence>MEFNFNINNFFKDEITKVGSRLIPDNFTGDRREVQDCLSKVSYVLTILGEKSARAQGLQKVITSGEKLRNSDHIVYILIDPKGGSKGYGTVLGMLKMGLKHLYVFDTGGNNHEITTKCVLDFYVHESKQRMGLGKKLFEYMLKEEKTEPVHLAIDKPSPKFLSFLNKHYGLQNIIPQMNNFVVFEGFFTGRSFGEDAEENSKLYSSRISNINSTYGNRYKRFVK</sequence>
<evidence type="ECO:0000256" key="2">
    <source>
        <dbReference type="ARBA" id="ARBA00023315"/>
    </source>
</evidence>
<dbReference type="VEuPathDB" id="VectorBase:PHUM581120"/>
<dbReference type="OrthoDB" id="447510at2759"/>
<evidence type="ECO:0000256" key="5">
    <source>
        <dbReference type="HAMAP-Rule" id="MF_03130"/>
    </source>
</evidence>
<evidence type="ECO:0000313" key="9">
    <source>
        <dbReference type="Proteomes" id="UP000009046"/>
    </source>
</evidence>
<dbReference type="GeneID" id="8232360"/>
<dbReference type="EnsemblMetazoa" id="PHUM581120-RA">
    <property type="protein sequence ID" value="PHUM581120-PA"/>
    <property type="gene ID" value="PHUM581120"/>
</dbReference>
<evidence type="ECO:0000256" key="3">
    <source>
        <dbReference type="ARBA" id="ARBA00051998"/>
    </source>
</evidence>